<dbReference type="Proteomes" id="UP000789831">
    <property type="component" value="Unassembled WGS sequence"/>
</dbReference>
<evidence type="ECO:0000313" key="2">
    <source>
        <dbReference type="EMBL" id="CAG8570295.1"/>
    </source>
</evidence>
<reference evidence="2" key="1">
    <citation type="submission" date="2021-06" db="EMBL/GenBank/DDBJ databases">
        <authorList>
            <person name="Kallberg Y."/>
            <person name="Tangrot J."/>
            <person name="Rosling A."/>
        </authorList>
    </citation>
    <scope>NUCLEOTIDE SEQUENCE</scope>
    <source>
        <strain evidence="2">MT106</strain>
    </source>
</reference>
<gene>
    <name evidence="2" type="ORF">AGERDE_LOCUS7604</name>
</gene>
<feature type="transmembrane region" description="Helical" evidence="1">
    <location>
        <begin position="7"/>
        <end position="28"/>
    </location>
</feature>
<comment type="caution">
    <text evidence="2">The sequence shown here is derived from an EMBL/GenBank/DDBJ whole genome shotgun (WGS) entry which is preliminary data.</text>
</comment>
<proteinExistence type="predicted"/>
<feature type="transmembrane region" description="Helical" evidence="1">
    <location>
        <begin position="40"/>
        <end position="65"/>
    </location>
</feature>
<dbReference type="AlphaFoldDB" id="A0A9N9BNK0"/>
<organism evidence="2 3">
    <name type="scientific">Ambispora gerdemannii</name>
    <dbReference type="NCBI Taxonomy" id="144530"/>
    <lineage>
        <taxon>Eukaryota</taxon>
        <taxon>Fungi</taxon>
        <taxon>Fungi incertae sedis</taxon>
        <taxon>Mucoromycota</taxon>
        <taxon>Glomeromycotina</taxon>
        <taxon>Glomeromycetes</taxon>
        <taxon>Archaeosporales</taxon>
        <taxon>Ambisporaceae</taxon>
        <taxon>Ambispora</taxon>
    </lineage>
</organism>
<accession>A0A9N9BNK0</accession>
<evidence type="ECO:0000313" key="3">
    <source>
        <dbReference type="Proteomes" id="UP000789831"/>
    </source>
</evidence>
<name>A0A9N9BNK0_9GLOM</name>
<feature type="non-terminal residue" evidence="2">
    <location>
        <position position="80"/>
    </location>
</feature>
<protein>
    <submittedName>
        <fullName evidence="2">1228_t:CDS:1</fullName>
    </submittedName>
</protein>
<dbReference type="EMBL" id="CAJVPL010001418">
    <property type="protein sequence ID" value="CAG8570295.1"/>
    <property type="molecule type" value="Genomic_DNA"/>
</dbReference>
<dbReference type="OrthoDB" id="5586934at2759"/>
<keyword evidence="3" id="KW-1185">Reference proteome</keyword>
<keyword evidence="1" id="KW-0812">Transmembrane</keyword>
<keyword evidence="1" id="KW-0472">Membrane</keyword>
<sequence>MSNVNQLILKISNVVGFALVLVVCYAYPHHKDENEHRDKILIYPALWVFKIWLPIFGLLAGFLVYQFFEAANSATVEGIK</sequence>
<keyword evidence="1" id="KW-1133">Transmembrane helix</keyword>
<evidence type="ECO:0000256" key="1">
    <source>
        <dbReference type="SAM" id="Phobius"/>
    </source>
</evidence>